<feature type="domain" description="Glycosyltransferase 2-like" evidence="1">
    <location>
        <begin position="14"/>
        <end position="174"/>
    </location>
</feature>
<reference evidence="2 3" key="1">
    <citation type="submission" date="2020-08" db="EMBL/GenBank/DDBJ databases">
        <title>Genomic Encyclopedia of Type Strains, Phase IV (KMG-V): Genome sequencing to study the core and pangenomes of soil and plant-associated prokaryotes.</title>
        <authorList>
            <person name="Whitman W."/>
        </authorList>
    </citation>
    <scope>NUCLEOTIDE SEQUENCE [LARGE SCALE GENOMIC DNA]</scope>
    <source>
        <strain evidence="2 3">M8UP14</strain>
    </source>
</reference>
<dbReference type="GO" id="GO:0016740">
    <property type="term" value="F:transferase activity"/>
    <property type="evidence" value="ECO:0007669"/>
    <property type="project" value="UniProtKB-KW"/>
</dbReference>
<keyword evidence="2" id="KW-0808">Transferase</keyword>
<dbReference type="EMBL" id="JACHIP010000006">
    <property type="protein sequence ID" value="MBB5059625.1"/>
    <property type="molecule type" value="Genomic_DNA"/>
</dbReference>
<dbReference type="InterPro" id="IPR001173">
    <property type="entry name" value="Glyco_trans_2-like"/>
</dbReference>
<dbReference type="PANTHER" id="PTHR43685">
    <property type="entry name" value="GLYCOSYLTRANSFERASE"/>
    <property type="match status" value="1"/>
</dbReference>
<dbReference type="Proteomes" id="UP000540989">
    <property type="component" value="Unassembled WGS sequence"/>
</dbReference>
<name>A0A7W7ZGQ7_9BACT</name>
<dbReference type="AlphaFoldDB" id="A0A7W7ZGQ7"/>
<keyword evidence="3" id="KW-1185">Reference proteome</keyword>
<evidence type="ECO:0000313" key="2">
    <source>
        <dbReference type="EMBL" id="MBB5059625.1"/>
    </source>
</evidence>
<dbReference type="GO" id="GO:0044010">
    <property type="term" value="P:single-species biofilm formation"/>
    <property type="evidence" value="ECO:0007669"/>
    <property type="project" value="TreeGrafter"/>
</dbReference>
<comment type="caution">
    <text evidence="2">The sequence shown here is derived from an EMBL/GenBank/DDBJ whole genome shotgun (WGS) entry which is preliminary data.</text>
</comment>
<dbReference type="RefSeq" id="WP_184221297.1">
    <property type="nucleotide sequence ID" value="NZ_JACHIP010000006.1"/>
</dbReference>
<dbReference type="Pfam" id="PF00535">
    <property type="entry name" value="Glycos_transf_2"/>
    <property type="match status" value="1"/>
</dbReference>
<proteinExistence type="predicted"/>
<protein>
    <submittedName>
        <fullName evidence="2">Glycosyltransferase involved in cell wall biosynthesis</fullName>
    </submittedName>
</protein>
<dbReference type="CDD" id="cd00761">
    <property type="entry name" value="Glyco_tranf_GTA_type"/>
    <property type="match status" value="1"/>
</dbReference>
<dbReference type="InterPro" id="IPR029044">
    <property type="entry name" value="Nucleotide-diphossugar_trans"/>
</dbReference>
<dbReference type="SUPFAM" id="SSF53448">
    <property type="entry name" value="Nucleotide-diphospho-sugar transferases"/>
    <property type="match status" value="1"/>
</dbReference>
<dbReference type="Gene3D" id="3.90.550.10">
    <property type="entry name" value="Spore Coat Polysaccharide Biosynthesis Protein SpsA, Chain A"/>
    <property type="match status" value="1"/>
</dbReference>
<dbReference type="PANTHER" id="PTHR43685:SF2">
    <property type="entry name" value="GLYCOSYLTRANSFERASE 2-LIKE DOMAIN-CONTAINING PROTEIN"/>
    <property type="match status" value="1"/>
</dbReference>
<dbReference type="InterPro" id="IPR050834">
    <property type="entry name" value="Glycosyltransf_2"/>
</dbReference>
<evidence type="ECO:0000259" key="1">
    <source>
        <dbReference type="Pfam" id="PF00535"/>
    </source>
</evidence>
<gene>
    <name evidence="2" type="ORF">HDF16_004351</name>
</gene>
<organism evidence="2 3">
    <name type="scientific">Granulicella aggregans</name>
    <dbReference type="NCBI Taxonomy" id="474949"/>
    <lineage>
        <taxon>Bacteria</taxon>
        <taxon>Pseudomonadati</taxon>
        <taxon>Acidobacteriota</taxon>
        <taxon>Terriglobia</taxon>
        <taxon>Terriglobales</taxon>
        <taxon>Acidobacteriaceae</taxon>
        <taxon>Granulicella</taxon>
    </lineage>
</organism>
<accession>A0A7W7ZGQ7</accession>
<sequence length="305" mass="34569">MAALDEPYKSVKISCVMAAHNAATTIAASVESVLRQSFRDFELIVVDDGSTDETVKVLAEIDDGRIVVLRQPLRGPSAARNLAIARSLGEFVASIDADDIWLPRKLELQIAAIEGCTDIAVVYGWTDFMDEKMRPSHPDVRATFEGNVQEALLRQNFIACGSNTLLRRSAVEEVGRFDETLNAAEDWELHTRLAARYPFAVVPEVVVLYRQSPFSISSHFLLMERDFLAACRKIFAAAPAQFRSLEVRQKSSFYRYLTMRTAMSKSTKGRWRAVPRYSVLAAWHDPRMFLKEAWRRTSKLMRVWS</sequence>
<evidence type="ECO:0000313" key="3">
    <source>
        <dbReference type="Proteomes" id="UP000540989"/>
    </source>
</evidence>